<dbReference type="EMBL" id="QLAG01000005">
    <property type="protein sequence ID" value="TLX64533.1"/>
    <property type="molecule type" value="Genomic_DNA"/>
</dbReference>
<feature type="transmembrane region" description="Helical" evidence="1">
    <location>
        <begin position="414"/>
        <end position="437"/>
    </location>
</feature>
<evidence type="ECO:0000313" key="2">
    <source>
        <dbReference type="EMBL" id="TLX64533.1"/>
    </source>
</evidence>
<keyword evidence="1" id="KW-1133">Transmembrane helix</keyword>
<gene>
    <name evidence="2" type="ORF">DN820_05700</name>
</gene>
<feature type="transmembrane region" description="Helical" evidence="1">
    <location>
        <begin position="507"/>
        <end position="524"/>
    </location>
</feature>
<feature type="transmembrane region" description="Helical" evidence="1">
    <location>
        <begin position="182"/>
        <end position="201"/>
    </location>
</feature>
<accession>A0A5R9QI10</accession>
<dbReference type="AlphaFoldDB" id="A0A5R9QI10"/>
<evidence type="ECO:0000256" key="1">
    <source>
        <dbReference type="SAM" id="Phobius"/>
    </source>
</evidence>
<keyword evidence="1" id="KW-0812">Transmembrane</keyword>
<feature type="transmembrane region" description="Helical" evidence="1">
    <location>
        <begin position="351"/>
        <end position="369"/>
    </location>
</feature>
<name>A0A5R9QI10_9GAMM</name>
<dbReference type="RefSeq" id="WP_138411146.1">
    <property type="nucleotide sequence ID" value="NZ_QLAG01000005.1"/>
</dbReference>
<feature type="transmembrane region" description="Helical" evidence="1">
    <location>
        <begin position="150"/>
        <end position="167"/>
    </location>
</feature>
<feature type="transmembrane region" description="Helical" evidence="1">
    <location>
        <begin position="449"/>
        <end position="468"/>
    </location>
</feature>
<dbReference type="Proteomes" id="UP000306753">
    <property type="component" value="Unassembled WGS sequence"/>
</dbReference>
<protein>
    <recommendedName>
        <fullName evidence="4">Glycosyltransferase RgtA/B/C/D-like domain-containing protein</fullName>
    </recommendedName>
</protein>
<keyword evidence="3" id="KW-1185">Reference proteome</keyword>
<sequence>MAPWRIRQALLAAIYLAGVAYLLLLPPWEGYDEIAHYAYAQQLGSTGTAPSLKQGRLSRDVEAYLDSAPGPYSTTPPFDHNGGLTYRQWFDGPNGRDLPHSTPVEPRRFEAGERDNWQAQHPWGYYLLLAPLVEATAGLSWAAQLFGLRLFSWSLAFVGFVISLMATERAVQRFFPDSVHGFQWFSLAWPLVFPGFFPEFARIGNDSLVVLILSLVWALAVRRVSAPVAWPWYLAMGLLLGLGGLVKVTFLPLSLALLAWLLWLPFRAGPIDRRRQLYGALLASGLFVACTGSWYLNNMLERGSLTGLVELTDTPSWTAALGHPFEVLKGVLGIALTFVWGSSTSSAYPPVFLVLPLVAPLVLCLLGSVRLFASPYHELPMLAWLMFGAVTGGLVYYLLVRIAATGVGAGAPGWYLHTLIAPLSLLFGAGWSALRAWLPWASRWLGRVWLLYAAGFAALLAWLQAALFTGCAVKTATSRIYTFDSGACLFDLATLHARLALLTYPSAGYAVLLLAAVVLLVAFLKRDVPAAAKGKHDPA</sequence>
<comment type="caution">
    <text evidence="2">The sequence shown here is derived from an EMBL/GenBank/DDBJ whole genome shotgun (WGS) entry which is preliminary data.</text>
</comment>
<keyword evidence="1" id="KW-0472">Membrane</keyword>
<feature type="transmembrane region" description="Helical" evidence="1">
    <location>
        <begin position="9"/>
        <end position="28"/>
    </location>
</feature>
<reference evidence="2 3" key="1">
    <citation type="journal article" date="2017" name="Eur. J. Clin. Microbiol. Infect. Dis.">
        <title>Uncommonly isolated clinical Pseudomonas: identification and phylogenetic assignation.</title>
        <authorList>
            <person name="Mulet M."/>
            <person name="Gomila M."/>
            <person name="Ramirez A."/>
            <person name="Cardew S."/>
            <person name="Moore E.R."/>
            <person name="Lalucat J."/>
            <person name="Garcia-Valdes E."/>
        </authorList>
    </citation>
    <scope>NUCLEOTIDE SEQUENCE [LARGE SCALE GENOMIC DNA]</scope>
    <source>
        <strain evidence="2 3">SD129</strain>
    </source>
</reference>
<feature type="transmembrane region" description="Helical" evidence="1">
    <location>
        <begin position="277"/>
        <end position="296"/>
    </location>
</feature>
<proteinExistence type="predicted"/>
<feature type="transmembrane region" description="Helical" evidence="1">
    <location>
        <begin position="123"/>
        <end position="143"/>
    </location>
</feature>
<organism evidence="2 3">
    <name type="scientific">Stutzerimonas nosocomialis</name>
    <dbReference type="NCBI Taxonomy" id="1056496"/>
    <lineage>
        <taxon>Bacteria</taxon>
        <taxon>Pseudomonadati</taxon>
        <taxon>Pseudomonadota</taxon>
        <taxon>Gammaproteobacteria</taxon>
        <taxon>Pseudomonadales</taxon>
        <taxon>Pseudomonadaceae</taxon>
        <taxon>Stutzerimonas</taxon>
    </lineage>
</organism>
<feature type="transmembrane region" description="Helical" evidence="1">
    <location>
        <begin position="208"/>
        <end position="226"/>
    </location>
</feature>
<evidence type="ECO:0000313" key="3">
    <source>
        <dbReference type="Proteomes" id="UP000306753"/>
    </source>
</evidence>
<feature type="transmembrane region" description="Helical" evidence="1">
    <location>
        <begin position="232"/>
        <end position="265"/>
    </location>
</feature>
<evidence type="ECO:0008006" key="4">
    <source>
        <dbReference type="Google" id="ProtNLM"/>
    </source>
</evidence>
<feature type="transmembrane region" description="Helical" evidence="1">
    <location>
        <begin position="381"/>
        <end position="402"/>
    </location>
</feature>